<keyword evidence="7 9" id="KW-0811">Translocation</keyword>
<evidence type="ECO:0000256" key="4">
    <source>
        <dbReference type="ARBA" id="ARBA00022692"/>
    </source>
</evidence>
<organism evidence="10 11">
    <name type="scientific">Desulfuromusa kysingii</name>
    <dbReference type="NCBI Taxonomy" id="37625"/>
    <lineage>
        <taxon>Bacteria</taxon>
        <taxon>Pseudomonadati</taxon>
        <taxon>Thermodesulfobacteriota</taxon>
        <taxon>Desulfuromonadia</taxon>
        <taxon>Desulfuromonadales</taxon>
        <taxon>Geopsychrobacteraceae</taxon>
        <taxon>Desulfuromusa</taxon>
    </lineage>
</organism>
<sequence length="66" mass="7187">MFGLGTQELLIILVLVMIVFGAGKIPQVGGALGKGLRNFKKGIKDVDDDIEEGQVEELEEKKKTDD</sequence>
<name>A0A1H4CMQ2_9BACT</name>
<dbReference type="InterPro" id="IPR006312">
    <property type="entry name" value="TatA/E"/>
</dbReference>
<accession>A0A1H4CMQ2</accession>
<evidence type="ECO:0000313" key="11">
    <source>
        <dbReference type="Proteomes" id="UP000199409"/>
    </source>
</evidence>
<dbReference type="HAMAP" id="MF_00236">
    <property type="entry name" value="TatA_E"/>
    <property type="match status" value="1"/>
</dbReference>
<comment type="subunit">
    <text evidence="9">Forms a complex with TatC.</text>
</comment>
<comment type="similarity">
    <text evidence="9">Belongs to the TatA/E family.</text>
</comment>
<dbReference type="PANTHER" id="PTHR42982:SF1">
    <property type="entry name" value="SEC-INDEPENDENT PROTEIN TRANSLOCASE PROTEIN TATA"/>
    <property type="match status" value="1"/>
</dbReference>
<comment type="subcellular location">
    <subcellularLocation>
        <location evidence="1 9">Cell membrane</location>
        <topology evidence="1 9">Single-pass membrane protein</topology>
    </subcellularLocation>
</comment>
<dbReference type="GO" id="GO:0043953">
    <property type="term" value="P:protein transport by the Tat complex"/>
    <property type="evidence" value="ECO:0007669"/>
    <property type="project" value="UniProtKB-UniRule"/>
</dbReference>
<evidence type="ECO:0000256" key="8">
    <source>
        <dbReference type="ARBA" id="ARBA00023136"/>
    </source>
</evidence>
<evidence type="ECO:0000256" key="9">
    <source>
        <dbReference type="HAMAP-Rule" id="MF_00236"/>
    </source>
</evidence>
<dbReference type="AlphaFoldDB" id="A0A1H4CMQ2"/>
<dbReference type="EMBL" id="FNQN01000008">
    <property type="protein sequence ID" value="SEA61726.1"/>
    <property type="molecule type" value="Genomic_DNA"/>
</dbReference>
<dbReference type="GO" id="GO:0008320">
    <property type="term" value="F:protein transmembrane transporter activity"/>
    <property type="evidence" value="ECO:0007669"/>
    <property type="project" value="UniProtKB-UniRule"/>
</dbReference>
<evidence type="ECO:0000256" key="7">
    <source>
        <dbReference type="ARBA" id="ARBA00023010"/>
    </source>
</evidence>
<reference evidence="10 11" key="1">
    <citation type="submission" date="2016-10" db="EMBL/GenBank/DDBJ databases">
        <authorList>
            <person name="de Groot N.N."/>
        </authorList>
    </citation>
    <scope>NUCLEOTIDE SEQUENCE [LARGE SCALE GENOMIC DNA]</scope>
    <source>
        <strain evidence="10 11">DSM 7343</strain>
    </source>
</reference>
<dbReference type="Pfam" id="PF02416">
    <property type="entry name" value="TatA_B_E"/>
    <property type="match status" value="1"/>
</dbReference>
<proteinExistence type="inferred from homology"/>
<evidence type="ECO:0000256" key="3">
    <source>
        <dbReference type="ARBA" id="ARBA00022475"/>
    </source>
</evidence>
<evidence type="ECO:0000256" key="2">
    <source>
        <dbReference type="ARBA" id="ARBA00022448"/>
    </source>
</evidence>
<keyword evidence="11" id="KW-1185">Reference proteome</keyword>
<gene>
    <name evidence="9" type="primary">tatA</name>
    <name evidence="10" type="ORF">SAMN05660420_02629</name>
</gene>
<keyword evidence="8 9" id="KW-0472">Membrane</keyword>
<dbReference type="Proteomes" id="UP000199409">
    <property type="component" value="Unassembled WGS sequence"/>
</dbReference>
<keyword evidence="2 9" id="KW-0813">Transport</keyword>
<comment type="function">
    <text evidence="9">Part of the twin-arginine translocation (Tat) system that transports large folded proteins containing a characteristic twin-arginine motif in their signal peptide across membranes. TatA could form the protein-conducting channel of the Tat system.</text>
</comment>
<keyword evidence="6 9" id="KW-1133">Transmembrane helix</keyword>
<keyword evidence="4 9" id="KW-0812">Transmembrane</keyword>
<keyword evidence="3 9" id="KW-1003">Cell membrane</keyword>
<dbReference type="STRING" id="37625.SAMN05660420_02629"/>
<dbReference type="NCBIfam" id="TIGR01411">
    <property type="entry name" value="tatAE"/>
    <property type="match status" value="1"/>
</dbReference>
<dbReference type="GO" id="GO:0033281">
    <property type="term" value="C:TAT protein transport complex"/>
    <property type="evidence" value="ECO:0007669"/>
    <property type="project" value="UniProtKB-UniRule"/>
</dbReference>
<evidence type="ECO:0000256" key="5">
    <source>
        <dbReference type="ARBA" id="ARBA00022927"/>
    </source>
</evidence>
<dbReference type="Gene3D" id="1.20.5.3310">
    <property type="match status" value="1"/>
</dbReference>
<keyword evidence="5 9" id="KW-0653">Protein transport</keyword>
<protein>
    <recommendedName>
        <fullName evidence="9">Sec-independent protein translocase protein TatA</fullName>
    </recommendedName>
</protein>
<evidence type="ECO:0000256" key="1">
    <source>
        <dbReference type="ARBA" id="ARBA00004162"/>
    </source>
</evidence>
<feature type="transmembrane region" description="Helical" evidence="9">
    <location>
        <begin position="12"/>
        <end position="32"/>
    </location>
</feature>
<evidence type="ECO:0000313" key="10">
    <source>
        <dbReference type="EMBL" id="SEA61726.1"/>
    </source>
</evidence>
<dbReference type="InterPro" id="IPR003369">
    <property type="entry name" value="TatA/B/E"/>
</dbReference>
<evidence type="ECO:0000256" key="6">
    <source>
        <dbReference type="ARBA" id="ARBA00022989"/>
    </source>
</evidence>
<dbReference type="OrthoDB" id="9813726at2"/>
<dbReference type="RefSeq" id="WP_092349439.1">
    <property type="nucleotide sequence ID" value="NZ_FNQN01000008.1"/>
</dbReference>
<dbReference type="PANTHER" id="PTHR42982">
    <property type="entry name" value="SEC-INDEPENDENT PROTEIN TRANSLOCASE PROTEIN TATA"/>
    <property type="match status" value="1"/>
</dbReference>